<proteinExistence type="predicted"/>
<evidence type="ECO:0000313" key="3">
    <source>
        <dbReference type="EMBL" id="MBB4662748.1"/>
    </source>
</evidence>
<accession>A0A840IFI2</accession>
<dbReference type="Pfam" id="PF13556">
    <property type="entry name" value="HTH_30"/>
    <property type="match status" value="1"/>
</dbReference>
<feature type="domain" description="PucR-like N-terminal" evidence="2">
    <location>
        <begin position="25"/>
        <end position="183"/>
    </location>
</feature>
<evidence type="ECO:0000313" key="4">
    <source>
        <dbReference type="Proteomes" id="UP000585272"/>
    </source>
</evidence>
<dbReference type="InterPro" id="IPR058663">
    <property type="entry name" value="PucR-like_N"/>
</dbReference>
<dbReference type="Proteomes" id="UP000585272">
    <property type="component" value="Unassembled WGS sequence"/>
</dbReference>
<protein>
    <recommendedName>
        <fullName evidence="5">PucR C-terminal helix-turn-helix domain-containing protein</fullName>
    </recommendedName>
</protein>
<dbReference type="AlphaFoldDB" id="A0A840IFI2"/>
<organism evidence="3 4">
    <name type="scientific">Conexibacter arvalis</name>
    <dbReference type="NCBI Taxonomy" id="912552"/>
    <lineage>
        <taxon>Bacteria</taxon>
        <taxon>Bacillati</taxon>
        <taxon>Actinomycetota</taxon>
        <taxon>Thermoleophilia</taxon>
        <taxon>Solirubrobacterales</taxon>
        <taxon>Conexibacteraceae</taxon>
        <taxon>Conexibacter</taxon>
    </lineage>
</organism>
<dbReference type="RefSeq" id="WP_183342163.1">
    <property type="nucleotide sequence ID" value="NZ_JACHNU010000002.1"/>
</dbReference>
<dbReference type="Pfam" id="PF25906">
    <property type="entry name" value="PucR-like_N"/>
    <property type="match status" value="1"/>
</dbReference>
<sequence>MDELRGAEGSWDAGAEAAGGDALPWQALGPEVAAKLLPAVETVVEDVLATVVERDVPREWVVGRPNARHGIEHGLRGLLQLVAAGPQGPLPDRGLYVGFGRGQVRAGRSLGALLAAYHHAARAAWRALARTGSGAGLPSETLGALADAILAYLAEISAASAEGFAFEQAARGEGDGEGERRRALVAALVRAPAPPAAELRALAAAAGWRPGPRVAALAFRAEEIERAAARLPADAPCARVDGVGYAIVPDADGPARRAQLRAHLRDVAAGLGPAVALADAAESARWARLALALADGTALVVADERRVDLLLAAAPLLSAGLAEEALAPLAALPSATRERLLATLRSWLANHGSVVATAADLHVHAQTVRYRVGQLRALLGERFDAAEGRLELELALRARSLGAAAGRRRAAEPI</sequence>
<dbReference type="InterPro" id="IPR051448">
    <property type="entry name" value="CdaR-like_regulators"/>
</dbReference>
<feature type="domain" description="PucR C-terminal helix-turn-helix" evidence="1">
    <location>
        <begin position="340"/>
        <end position="398"/>
    </location>
</feature>
<dbReference type="EMBL" id="JACHNU010000002">
    <property type="protein sequence ID" value="MBB4662748.1"/>
    <property type="molecule type" value="Genomic_DNA"/>
</dbReference>
<evidence type="ECO:0000259" key="1">
    <source>
        <dbReference type="Pfam" id="PF13556"/>
    </source>
</evidence>
<dbReference type="InterPro" id="IPR025736">
    <property type="entry name" value="PucR_C-HTH_dom"/>
</dbReference>
<dbReference type="InterPro" id="IPR042070">
    <property type="entry name" value="PucR_C-HTH_sf"/>
</dbReference>
<name>A0A840IFI2_9ACTN</name>
<evidence type="ECO:0008006" key="5">
    <source>
        <dbReference type="Google" id="ProtNLM"/>
    </source>
</evidence>
<reference evidence="3 4" key="1">
    <citation type="submission" date="2020-08" db="EMBL/GenBank/DDBJ databases">
        <title>Genomic Encyclopedia of Archaeal and Bacterial Type Strains, Phase II (KMG-II): from individual species to whole genera.</title>
        <authorList>
            <person name="Goeker M."/>
        </authorList>
    </citation>
    <scope>NUCLEOTIDE SEQUENCE [LARGE SCALE GENOMIC DNA]</scope>
    <source>
        <strain evidence="3 4">DSM 23288</strain>
    </source>
</reference>
<comment type="caution">
    <text evidence="3">The sequence shown here is derived from an EMBL/GenBank/DDBJ whole genome shotgun (WGS) entry which is preliminary data.</text>
</comment>
<evidence type="ECO:0000259" key="2">
    <source>
        <dbReference type="Pfam" id="PF25906"/>
    </source>
</evidence>
<dbReference type="PANTHER" id="PTHR33744:SF1">
    <property type="entry name" value="DNA-BINDING TRANSCRIPTIONAL ACTIVATOR ADER"/>
    <property type="match status" value="1"/>
</dbReference>
<dbReference type="Gene3D" id="1.10.10.2840">
    <property type="entry name" value="PucR C-terminal helix-turn-helix domain"/>
    <property type="match status" value="1"/>
</dbReference>
<gene>
    <name evidence="3" type="ORF">BDZ31_002334</name>
</gene>
<dbReference type="PANTHER" id="PTHR33744">
    <property type="entry name" value="CARBOHYDRATE DIACID REGULATOR"/>
    <property type="match status" value="1"/>
</dbReference>
<keyword evidence="4" id="KW-1185">Reference proteome</keyword>